<reference evidence="2 3" key="1">
    <citation type="submission" date="2012-06" db="EMBL/GenBank/DDBJ databases">
        <title>Complete sequence of Thiocystis violascens DSM 198.</title>
        <authorList>
            <consortium name="US DOE Joint Genome Institute"/>
            <person name="Lucas S."/>
            <person name="Han J."/>
            <person name="Lapidus A."/>
            <person name="Cheng J.-F."/>
            <person name="Goodwin L."/>
            <person name="Pitluck S."/>
            <person name="Peters L."/>
            <person name="Ovchinnikova G."/>
            <person name="Teshima H."/>
            <person name="Detter J.C."/>
            <person name="Han C."/>
            <person name="Tapia R."/>
            <person name="Land M."/>
            <person name="Hauser L."/>
            <person name="Kyrpides N."/>
            <person name="Ivanova N."/>
            <person name="Pagani I."/>
            <person name="Vogl K."/>
            <person name="Liu Z."/>
            <person name="Frigaard N.-U."/>
            <person name="Bryant D."/>
            <person name="Woyke T."/>
        </authorList>
    </citation>
    <scope>NUCLEOTIDE SEQUENCE [LARGE SCALE GENOMIC DNA]</scope>
    <source>
        <strain evidence="3">ATCC 17096 / DSM 198 / 6111</strain>
    </source>
</reference>
<name>I3YGS4_THIV6</name>
<dbReference type="Gene3D" id="1.10.10.10">
    <property type="entry name" value="Winged helix-like DNA-binding domain superfamily/Winged helix DNA-binding domain"/>
    <property type="match status" value="1"/>
</dbReference>
<feature type="domain" description="HTH Mu-type" evidence="1">
    <location>
        <begin position="1"/>
        <end position="67"/>
    </location>
</feature>
<dbReference type="GO" id="GO:0003677">
    <property type="term" value="F:DNA binding"/>
    <property type="evidence" value="ECO:0007669"/>
    <property type="project" value="UniProtKB-KW"/>
</dbReference>
<dbReference type="AlphaFoldDB" id="I3YGS4"/>
<dbReference type="KEGG" id="tvi:Thivi_4389"/>
<dbReference type="InterPro" id="IPR003314">
    <property type="entry name" value="Mu-type_HTH"/>
</dbReference>
<evidence type="ECO:0000313" key="2">
    <source>
        <dbReference type="EMBL" id="AFL76192.1"/>
    </source>
</evidence>
<evidence type="ECO:0000313" key="3">
    <source>
        <dbReference type="Proteomes" id="UP000006062"/>
    </source>
</evidence>
<accession>I3YGS4</accession>
<dbReference type="eggNOG" id="COG2801">
    <property type="taxonomic scope" value="Bacteria"/>
</dbReference>
<evidence type="ECO:0000259" key="1">
    <source>
        <dbReference type="PROSITE" id="PS51702"/>
    </source>
</evidence>
<keyword evidence="3" id="KW-1185">Reference proteome</keyword>
<dbReference type="SUPFAM" id="SSF46955">
    <property type="entry name" value="Putative DNA-binding domain"/>
    <property type="match status" value="1"/>
</dbReference>
<dbReference type="HOGENOM" id="CLU_2195751_0_0_6"/>
<dbReference type="EMBL" id="CP003154">
    <property type="protein sequence ID" value="AFL76192.1"/>
    <property type="molecule type" value="Genomic_DNA"/>
</dbReference>
<dbReference type="Proteomes" id="UP000006062">
    <property type="component" value="Chromosome"/>
</dbReference>
<protein>
    <submittedName>
        <fullName evidence="2">Mu DNA-binding domain protein</fullName>
    </submittedName>
</protein>
<dbReference type="OrthoDB" id="6538337at2"/>
<dbReference type="PROSITE" id="PS51702">
    <property type="entry name" value="HTH_MU"/>
    <property type="match status" value="1"/>
</dbReference>
<dbReference type="InterPro" id="IPR036388">
    <property type="entry name" value="WH-like_DNA-bd_sf"/>
</dbReference>
<organism evidence="2 3">
    <name type="scientific">Thiocystis violascens (strain ATCC 17096 / DSM 198 / 6111)</name>
    <name type="common">Chromatium violascens</name>
    <dbReference type="NCBI Taxonomy" id="765911"/>
    <lineage>
        <taxon>Bacteria</taxon>
        <taxon>Pseudomonadati</taxon>
        <taxon>Pseudomonadota</taxon>
        <taxon>Gammaproteobacteria</taxon>
        <taxon>Chromatiales</taxon>
        <taxon>Chromatiaceae</taxon>
        <taxon>Thiocystis</taxon>
    </lineage>
</organism>
<gene>
    <name evidence="2" type="ordered locus">Thivi_4389</name>
</gene>
<keyword evidence="2" id="KW-0238">DNA-binding</keyword>
<dbReference type="STRING" id="765911.Thivi_4389"/>
<proteinExistence type="predicted"/>
<dbReference type="InterPro" id="IPR009061">
    <property type="entry name" value="DNA-bd_dom_put_sf"/>
</dbReference>
<dbReference type="RefSeq" id="WP_014780568.1">
    <property type="nucleotide sequence ID" value="NC_018012.1"/>
</dbReference>
<sequence length="108" mass="11572">MKSWYSASELIGQPGLPGTVQNVNAKAAREGWIKRPRAGRGGGKEYAVASLPTVTQRHLAGDPSDSLPTDQEEAPVSLCRLLLGGMLVWIGLRFLSAAQALLNEERTS</sequence>
<dbReference type="Pfam" id="PF02316">
    <property type="entry name" value="HTH_Tnp_Mu_1"/>
    <property type="match status" value="1"/>
</dbReference>